<evidence type="ECO:0000256" key="4">
    <source>
        <dbReference type="ARBA" id="ARBA00022827"/>
    </source>
</evidence>
<dbReference type="Gene3D" id="3.30.70.2740">
    <property type="match status" value="1"/>
</dbReference>
<evidence type="ECO:0000256" key="3">
    <source>
        <dbReference type="ARBA" id="ARBA00022630"/>
    </source>
</evidence>
<keyword evidence="6 9" id="KW-0560">Oxidoreductase</keyword>
<dbReference type="SUPFAM" id="SSF55103">
    <property type="entry name" value="FAD-linked oxidases, C-terminal domain"/>
    <property type="match status" value="1"/>
</dbReference>
<dbReference type="EMBL" id="JACHOV010000007">
    <property type="protein sequence ID" value="MBB4641660.1"/>
    <property type="molecule type" value="Genomic_DNA"/>
</dbReference>
<dbReference type="Pfam" id="PF01565">
    <property type="entry name" value="FAD_binding_4"/>
    <property type="match status" value="1"/>
</dbReference>
<evidence type="ECO:0000313" key="9">
    <source>
        <dbReference type="EMBL" id="MBB4641660.1"/>
    </source>
</evidence>
<organism evidence="9 10">
    <name type="scientific">Rhizorhapis suberifaciens</name>
    <name type="common">corky root of lettuce</name>
    <dbReference type="NCBI Taxonomy" id="13656"/>
    <lineage>
        <taxon>Bacteria</taxon>
        <taxon>Pseudomonadati</taxon>
        <taxon>Pseudomonadota</taxon>
        <taxon>Alphaproteobacteria</taxon>
        <taxon>Sphingomonadales</taxon>
        <taxon>Sphingomonadaceae</taxon>
        <taxon>Rhizorhapis</taxon>
    </lineage>
</organism>
<dbReference type="PROSITE" id="PS51387">
    <property type="entry name" value="FAD_PCMH"/>
    <property type="match status" value="1"/>
</dbReference>
<evidence type="ECO:0000256" key="7">
    <source>
        <dbReference type="ARBA" id="ARBA00038897"/>
    </source>
</evidence>
<name>A0A840HVQ9_9SPHN</name>
<accession>A0A840HVQ9</accession>
<reference evidence="9 10" key="1">
    <citation type="submission" date="2020-08" db="EMBL/GenBank/DDBJ databases">
        <title>Genomic Encyclopedia of Type Strains, Phase IV (KMG-IV): sequencing the most valuable type-strain genomes for metagenomic binning, comparative biology and taxonomic classification.</title>
        <authorList>
            <person name="Goeker M."/>
        </authorList>
    </citation>
    <scope>NUCLEOTIDE SEQUENCE [LARGE SCALE GENOMIC DNA]</scope>
    <source>
        <strain evidence="9 10">DSM 7465</strain>
    </source>
</reference>
<dbReference type="SUPFAM" id="SSF56176">
    <property type="entry name" value="FAD-binding/transporter-associated domain-like"/>
    <property type="match status" value="1"/>
</dbReference>
<keyword evidence="3" id="KW-0285">Flavoprotein</keyword>
<keyword evidence="5" id="KW-0809">Transit peptide</keyword>
<dbReference type="PANTHER" id="PTHR11748">
    <property type="entry name" value="D-LACTATE DEHYDROGENASE"/>
    <property type="match status" value="1"/>
</dbReference>
<dbReference type="GO" id="GO:0004458">
    <property type="term" value="F:D-lactate dehydrogenase (cytochrome) activity"/>
    <property type="evidence" value="ECO:0007669"/>
    <property type="project" value="UniProtKB-EC"/>
</dbReference>
<keyword evidence="10" id="KW-1185">Reference proteome</keyword>
<comment type="cofactor">
    <cofactor evidence="1">
        <name>FAD</name>
        <dbReference type="ChEBI" id="CHEBI:57692"/>
    </cofactor>
</comment>
<dbReference type="RefSeq" id="WP_184475470.1">
    <property type="nucleotide sequence ID" value="NZ_JACHOV010000007.1"/>
</dbReference>
<dbReference type="InterPro" id="IPR016166">
    <property type="entry name" value="FAD-bd_PCMH"/>
</dbReference>
<dbReference type="Gene3D" id="3.30.465.10">
    <property type="match status" value="1"/>
</dbReference>
<proteinExistence type="inferred from homology"/>
<dbReference type="FunFam" id="3.30.465.10:FF:000016">
    <property type="entry name" value="probable D-lactate dehydrogenase, mitochondrial"/>
    <property type="match status" value="1"/>
</dbReference>
<comment type="caution">
    <text evidence="9">The sequence shown here is derived from an EMBL/GenBank/DDBJ whole genome shotgun (WGS) entry which is preliminary data.</text>
</comment>
<evidence type="ECO:0000256" key="5">
    <source>
        <dbReference type="ARBA" id="ARBA00022946"/>
    </source>
</evidence>
<dbReference type="EC" id="1.1.2.4" evidence="7"/>
<dbReference type="Gene3D" id="1.10.45.10">
    <property type="entry name" value="Vanillyl-alcohol Oxidase, Chain A, domain 4"/>
    <property type="match status" value="1"/>
</dbReference>
<dbReference type="FunFam" id="3.30.70.2740:FF:000001">
    <property type="entry name" value="D-lactate dehydrogenase mitochondrial"/>
    <property type="match status" value="1"/>
</dbReference>
<evidence type="ECO:0000256" key="1">
    <source>
        <dbReference type="ARBA" id="ARBA00001974"/>
    </source>
</evidence>
<dbReference type="InterPro" id="IPR016164">
    <property type="entry name" value="FAD-linked_Oxase-like_C"/>
</dbReference>
<feature type="domain" description="FAD-binding PCMH-type" evidence="8">
    <location>
        <begin position="47"/>
        <end position="224"/>
    </location>
</feature>
<dbReference type="FunFam" id="1.10.45.10:FF:000001">
    <property type="entry name" value="D-lactate dehydrogenase mitochondrial"/>
    <property type="match status" value="1"/>
</dbReference>
<evidence type="ECO:0000313" key="10">
    <source>
        <dbReference type="Proteomes" id="UP000575068"/>
    </source>
</evidence>
<gene>
    <name evidence="9" type="ORF">HNQ99_001973</name>
</gene>
<sequence>MNAELLPRPLGEAADEAIAELRGIFGTRISFAETVCEQHSGLEGHHQGAWPEAVVYAETTQDVAKLAAWCHQRRIPLIAHGAGTSLEGNLAAVRGGIALDLSAMANIVEVNADSLFCTVEAGVTREALNQELRHSGLFFPIDPGANATLGGMSATRASGTNAVRYGTMRNNVLSLKVVLADGTIIDTGTRAPKSSAGYDLTALFVGSEGTLGIITEVTVRLHGLPDMVVAGTCAFESLEGAVRAVIAGLQCGIPFARIELLDSRQIAACNAYSGLDLVELPTLFFEFHGTQQSISEQVELFKAIGEEHGVSSLDVADRAEDRSKLWKARHTAYFATKAMVPNAKMWSTDVCVPIGKLAESILETQADLARLGVLATIVGHVGDGNYHVLFPIDEADPEAFGKARTVNDRMVERAIALGGTCTGEHGIGLGKRTALVLEHGSAAVSLMASIKKVMDPHSVLNPGKIFPD</sequence>
<dbReference type="GO" id="GO:0008720">
    <property type="term" value="F:D-lactate dehydrogenase (NAD+) activity"/>
    <property type="evidence" value="ECO:0007669"/>
    <property type="project" value="TreeGrafter"/>
</dbReference>
<dbReference type="InterPro" id="IPR016171">
    <property type="entry name" value="Vanillyl_alc_oxidase_C-sub2"/>
</dbReference>
<protein>
    <recommendedName>
        <fullName evidence="7">D-lactate dehydrogenase (cytochrome)</fullName>
        <ecNumber evidence="7">1.1.2.4</ecNumber>
    </recommendedName>
</protein>
<dbReference type="InterPro" id="IPR004113">
    <property type="entry name" value="FAD-bd_oxidored_4_C"/>
</dbReference>
<comment type="similarity">
    <text evidence="2">Belongs to the FAD-binding oxidoreductase/transferase type 4 family.</text>
</comment>
<dbReference type="InterPro" id="IPR006094">
    <property type="entry name" value="Oxid_FAD_bind_N"/>
</dbReference>
<dbReference type="Proteomes" id="UP000575068">
    <property type="component" value="Unassembled WGS sequence"/>
</dbReference>
<dbReference type="InterPro" id="IPR036318">
    <property type="entry name" value="FAD-bd_PCMH-like_sf"/>
</dbReference>
<evidence type="ECO:0000256" key="2">
    <source>
        <dbReference type="ARBA" id="ARBA00008000"/>
    </source>
</evidence>
<dbReference type="InterPro" id="IPR016169">
    <property type="entry name" value="FAD-bd_PCMH_sub2"/>
</dbReference>
<dbReference type="GO" id="GO:0071949">
    <property type="term" value="F:FAD binding"/>
    <property type="evidence" value="ECO:0007669"/>
    <property type="project" value="InterPro"/>
</dbReference>
<evidence type="ECO:0000259" key="8">
    <source>
        <dbReference type="PROSITE" id="PS51387"/>
    </source>
</evidence>
<dbReference type="PANTHER" id="PTHR11748:SF111">
    <property type="entry name" value="D-LACTATE DEHYDROGENASE, MITOCHONDRIAL-RELATED"/>
    <property type="match status" value="1"/>
</dbReference>
<dbReference type="Pfam" id="PF02913">
    <property type="entry name" value="FAD-oxidase_C"/>
    <property type="match status" value="1"/>
</dbReference>
<keyword evidence="4" id="KW-0274">FAD</keyword>
<evidence type="ECO:0000256" key="6">
    <source>
        <dbReference type="ARBA" id="ARBA00023002"/>
    </source>
</evidence>
<dbReference type="GO" id="GO:1903457">
    <property type="term" value="P:lactate catabolic process"/>
    <property type="evidence" value="ECO:0007669"/>
    <property type="project" value="TreeGrafter"/>
</dbReference>
<dbReference type="AlphaFoldDB" id="A0A840HVQ9"/>